<feature type="compositionally biased region" description="Polar residues" evidence="1">
    <location>
        <begin position="62"/>
        <end position="71"/>
    </location>
</feature>
<feature type="region of interest" description="Disordered" evidence="1">
    <location>
        <begin position="62"/>
        <end position="119"/>
    </location>
</feature>
<evidence type="ECO:0000256" key="1">
    <source>
        <dbReference type="SAM" id="MobiDB-lite"/>
    </source>
</evidence>
<proteinExistence type="predicted"/>
<dbReference type="AlphaFoldDB" id="F8PFX6"/>
<dbReference type="Proteomes" id="UP000008063">
    <property type="component" value="Unassembled WGS sequence"/>
</dbReference>
<protein>
    <submittedName>
        <fullName evidence="2">Uncharacterized protein</fullName>
    </submittedName>
</protein>
<sequence>MQPIPHQKAFLPPPTSRFPPSTSRLQSIDLFKTILDSFKEALPFDVSPLTLCSLPPSNITTTLSSKMTSTPHLIRPPALNRPPQLLLITRQPTSTPSNLPTNNDSFDSKPTILHPPCPA</sequence>
<dbReference type="InParanoid" id="F8PFX6"/>
<feature type="region of interest" description="Disordered" evidence="1">
    <location>
        <begin position="1"/>
        <end position="23"/>
    </location>
</feature>
<feature type="compositionally biased region" description="Polar residues" evidence="1">
    <location>
        <begin position="90"/>
        <end position="105"/>
    </location>
</feature>
<dbReference type="EMBL" id="GL945474">
    <property type="protein sequence ID" value="EGO04788.1"/>
    <property type="molecule type" value="Genomic_DNA"/>
</dbReference>
<organism evidence="3">
    <name type="scientific">Serpula lacrymans var. lacrymans (strain S7.3)</name>
    <name type="common">Dry rot fungus</name>
    <dbReference type="NCBI Taxonomy" id="936435"/>
    <lineage>
        <taxon>Eukaryota</taxon>
        <taxon>Fungi</taxon>
        <taxon>Dikarya</taxon>
        <taxon>Basidiomycota</taxon>
        <taxon>Agaricomycotina</taxon>
        <taxon>Agaricomycetes</taxon>
        <taxon>Agaricomycetidae</taxon>
        <taxon>Boletales</taxon>
        <taxon>Coniophorineae</taxon>
        <taxon>Serpulaceae</taxon>
        <taxon>Serpula</taxon>
    </lineage>
</organism>
<evidence type="ECO:0000313" key="2">
    <source>
        <dbReference type="EMBL" id="EGO04788.1"/>
    </source>
</evidence>
<keyword evidence="3" id="KW-1185">Reference proteome</keyword>
<accession>F8PFX6</accession>
<name>F8PFX6_SERL3</name>
<gene>
    <name evidence="2" type="ORF">SERLA73DRAFT_68454</name>
</gene>
<evidence type="ECO:0000313" key="3">
    <source>
        <dbReference type="Proteomes" id="UP000008063"/>
    </source>
</evidence>
<reference evidence="3" key="1">
    <citation type="journal article" date="2011" name="Science">
        <title>The plant cell wall-decomposing machinery underlies the functional diversity of forest fungi.</title>
        <authorList>
            <person name="Eastwood D.C."/>
            <person name="Floudas D."/>
            <person name="Binder M."/>
            <person name="Majcherczyk A."/>
            <person name="Schneider P."/>
            <person name="Aerts A."/>
            <person name="Asiegbu F.O."/>
            <person name="Baker S.E."/>
            <person name="Barry K."/>
            <person name="Bendiksby M."/>
            <person name="Blumentritt M."/>
            <person name="Coutinho P.M."/>
            <person name="Cullen D."/>
            <person name="de Vries R.P."/>
            <person name="Gathman A."/>
            <person name="Goodell B."/>
            <person name="Henrissat B."/>
            <person name="Ihrmark K."/>
            <person name="Kauserud H."/>
            <person name="Kohler A."/>
            <person name="LaButti K."/>
            <person name="Lapidus A."/>
            <person name="Lavin J.L."/>
            <person name="Lee Y.-H."/>
            <person name="Lindquist E."/>
            <person name="Lilly W."/>
            <person name="Lucas S."/>
            <person name="Morin E."/>
            <person name="Murat C."/>
            <person name="Oguiza J.A."/>
            <person name="Park J."/>
            <person name="Pisabarro A.G."/>
            <person name="Riley R."/>
            <person name="Rosling A."/>
            <person name="Salamov A."/>
            <person name="Schmidt O."/>
            <person name="Schmutz J."/>
            <person name="Skrede I."/>
            <person name="Stenlid J."/>
            <person name="Wiebenga A."/>
            <person name="Xie X."/>
            <person name="Kuees U."/>
            <person name="Hibbett D.S."/>
            <person name="Hoffmeister D."/>
            <person name="Hoegberg N."/>
            <person name="Martin F."/>
            <person name="Grigoriev I.V."/>
            <person name="Watkinson S.C."/>
        </authorList>
    </citation>
    <scope>NUCLEOTIDE SEQUENCE [LARGE SCALE GENOMIC DNA]</scope>
    <source>
        <strain evidence="3">strain S7.3</strain>
    </source>
</reference>
<dbReference type="HOGENOM" id="CLU_2062883_0_0_1"/>